<name>A0A0F3GTB3_9BACT</name>
<dbReference type="EMBL" id="LACI01001683">
    <property type="protein sequence ID" value="KJU83913.1"/>
    <property type="molecule type" value="Genomic_DNA"/>
</dbReference>
<evidence type="ECO:0000313" key="1">
    <source>
        <dbReference type="EMBL" id="KJU83913.1"/>
    </source>
</evidence>
<accession>A0A0F3GTB3</accession>
<dbReference type="Proteomes" id="UP000033423">
    <property type="component" value="Unassembled WGS sequence"/>
</dbReference>
<evidence type="ECO:0000313" key="2">
    <source>
        <dbReference type="Proteomes" id="UP000033423"/>
    </source>
</evidence>
<proteinExistence type="predicted"/>
<sequence>MKIHNLLLKQESRINYNKYEGVKGTGGIRVKLRKKWLFQRHTPLFIVTLLT</sequence>
<comment type="caution">
    <text evidence="1">The sequence shown here is derived from an EMBL/GenBank/DDBJ whole genome shotgun (WGS) entry which is preliminary data.</text>
</comment>
<keyword evidence="2" id="KW-1185">Reference proteome</keyword>
<reference evidence="1 2" key="1">
    <citation type="submission" date="2015-02" db="EMBL/GenBank/DDBJ databases">
        <title>Single-cell genomics of uncultivated deep-branching MTB reveals a conserved set of magnetosome genes.</title>
        <authorList>
            <person name="Kolinko S."/>
            <person name="Richter M."/>
            <person name="Glockner F.O."/>
            <person name="Brachmann A."/>
            <person name="Schuler D."/>
        </authorList>
    </citation>
    <scope>NUCLEOTIDE SEQUENCE [LARGE SCALE GENOMIC DNA]</scope>
    <source>
        <strain evidence="1">TM-1</strain>
    </source>
</reference>
<protein>
    <submittedName>
        <fullName evidence="1">Uncharacterized protein</fullName>
    </submittedName>
</protein>
<gene>
    <name evidence="1" type="ORF">MBAV_003894</name>
</gene>
<organism evidence="1 2">
    <name type="scientific">Candidatus Magnetobacterium bavaricum</name>
    <dbReference type="NCBI Taxonomy" id="29290"/>
    <lineage>
        <taxon>Bacteria</taxon>
        <taxon>Pseudomonadati</taxon>
        <taxon>Nitrospirota</taxon>
        <taxon>Thermodesulfovibrionia</taxon>
        <taxon>Thermodesulfovibrionales</taxon>
        <taxon>Candidatus Magnetobacteriaceae</taxon>
        <taxon>Candidatus Magnetobacterium</taxon>
    </lineage>
</organism>
<dbReference type="AlphaFoldDB" id="A0A0F3GTB3"/>